<reference evidence="1 2" key="1">
    <citation type="journal article" date="2016" name="Nat. Commun.">
        <title>Ectomycorrhizal ecology is imprinted in the genome of the dominant symbiotic fungus Cenococcum geophilum.</title>
        <authorList>
            <consortium name="DOE Joint Genome Institute"/>
            <person name="Peter M."/>
            <person name="Kohler A."/>
            <person name="Ohm R.A."/>
            <person name="Kuo A."/>
            <person name="Krutzmann J."/>
            <person name="Morin E."/>
            <person name="Arend M."/>
            <person name="Barry K.W."/>
            <person name="Binder M."/>
            <person name="Choi C."/>
            <person name="Clum A."/>
            <person name="Copeland A."/>
            <person name="Grisel N."/>
            <person name="Haridas S."/>
            <person name="Kipfer T."/>
            <person name="LaButti K."/>
            <person name="Lindquist E."/>
            <person name="Lipzen A."/>
            <person name="Maire R."/>
            <person name="Meier B."/>
            <person name="Mihaltcheva S."/>
            <person name="Molinier V."/>
            <person name="Murat C."/>
            <person name="Poggeler S."/>
            <person name="Quandt C.A."/>
            <person name="Sperisen C."/>
            <person name="Tritt A."/>
            <person name="Tisserant E."/>
            <person name="Crous P.W."/>
            <person name="Henrissat B."/>
            <person name="Nehls U."/>
            <person name="Egli S."/>
            <person name="Spatafora J.W."/>
            <person name="Grigoriev I.V."/>
            <person name="Martin F.M."/>
        </authorList>
    </citation>
    <scope>NUCLEOTIDE SEQUENCE [LARGE SCALE GENOMIC DNA]</scope>
    <source>
        <strain evidence="1 2">CBS 207.34</strain>
    </source>
</reference>
<sequence>MTPWIAFRAAIALAVYKAIQKNHLPVFLEGYLKRIVIISTAFKEYIISAHDGTKDA</sequence>
<protein>
    <submittedName>
        <fullName evidence="1">Uncharacterized protein</fullName>
    </submittedName>
</protein>
<proteinExistence type="predicted"/>
<dbReference type="AlphaFoldDB" id="A0A8E2JPD6"/>
<evidence type="ECO:0000313" key="2">
    <source>
        <dbReference type="Proteomes" id="UP000250140"/>
    </source>
</evidence>
<organism evidence="1 2">
    <name type="scientific">Glonium stellatum</name>
    <dbReference type="NCBI Taxonomy" id="574774"/>
    <lineage>
        <taxon>Eukaryota</taxon>
        <taxon>Fungi</taxon>
        <taxon>Dikarya</taxon>
        <taxon>Ascomycota</taxon>
        <taxon>Pezizomycotina</taxon>
        <taxon>Dothideomycetes</taxon>
        <taxon>Pleosporomycetidae</taxon>
        <taxon>Gloniales</taxon>
        <taxon>Gloniaceae</taxon>
        <taxon>Glonium</taxon>
    </lineage>
</organism>
<gene>
    <name evidence="1" type="ORF">AOQ84DRAFT_391337</name>
</gene>
<name>A0A8E2JPD6_9PEZI</name>
<keyword evidence="2" id="KW-1185">Reference proteome</keyword>
<dbReference type="EMBL" id="KV750446">
    <property type="protein sequence ID" value="OCL04745.1"/>
    <property type="molecule type" value="Genomic_DNA"/>
</dbReference>
<evidence type="ECO:0000313" key="1">
    <source>
        <dbReference type="EMBL" id="OCL04745.1"/>
    </source>
</evidence>
<accession>A0A8E2JPD6</accession>
<dbReference type="Proteomes" id="UP000250140">
    <property type="component" value="Unassembled WGS sequence"/>
</dbReference>